<gene>
    <name evidence="2" type="ORF">SAMN05421580_10399</name>
</gene>
<protein>
    <recommendedName>
        <fullName evidence="4">SH3 domain-containing protein</fullName>
    </recommendedName>
</protein>
<proteinExistence type="predicted"/>
<reference evidence="3" key="1">
    <citation type="submission" date="2017-01" db="EMBL/GenBank/DDBJ databases">
        <authorList>
            <person name="Varghese N."/>
            <person name="Submissions S."/>
        </authorList>
    </citation>
    <scope>NUCLEOTIDE SEQUENCE [LARGE SCALE GENOMIC DNA]</scope>
    <source>
        <strain evidence="3">DSM 19945</strain>
    </source>
</reference>
<sequence length="112" mass="12331">MRKSLTITAAFALAAGVATALWAYSGEQYVVCNLNPNGDNWLALKAGPNINSKRLMKLGPGTFLETWSPDPVGAWREVTVMRDINDWHGNGPHGWVHVNYICYVDWRGKSGG</sequence>
<dbReference type="RefSeq" id="WP_076484116.1">
    <property type="nucleotide sequence ID" value="NZ_FTOG01000003.1"/>
</dbReference>
<organism evidence="2 3">
    <name type="scientific">Rhodobacter aestuarii</name>
    <dbReference type="NCBI Taxonomy" id="453582"/>
    <lineage>
        <taxon>Bacteria</taxon>
        <taxon>Pseudomonadati</taxon>
        <taxon>Pseudomonadota</taxon>
        <taxon>Alphaproteobacteria</taxon>
        <taxon>Rhodobacterales</taxon>
        <taxon>Rhodobacter group</taxon>
        <taxon>Rhodobacter</taxon>
    </lineage>
</organism>
<evidence type="ECO:0008006" key="4">
    <source>
        <dbReference type="Google" id="ProtNLM"/>
    </source>
</evidence>
<evidence type="ECO:0000313" key="3">
    <source>
        <dbReference type="Proteomes" id="UP000186221"/>
    </source>
</evidence>
<evidence type="ECO:0000313" key="2">
    <source>
        <dbReference type="EMBL" id="SIS66179.1"/>
    </source>
</evidence>
<dbReference type="AlphaFoldDB" id="A0A1N7KX47"/>
<feature type="chain" id="PRO_5013383399" description="SH3 domain-containing protein" evidence="1">
    <location>
        <begin position="21"/>
        <end position="112"/>
    </location>
</feature>
<dbReference type="Proteomes" id="UP000186221">
    <property type="component" value="Unassembled WGS sequence"/>
</dbReference>
<dbReference type="EMBL" id="FTOG01000003">
    <property type="protein sequence ID" value="SIS66179.1"/>
    <property type="molecule type" value="Genomic_DNA"/>
</dbReference>
<keyword evidence="3" id="KW-1185">Reference proteome</keyword>
<evidence type="ECO:0000256" key="1">
    <source>
        <dbReference type="SAM" id="SignalP"/>
    </source>
</evidence>
<dbReference type="OrthoDB" id="9816009at2"/>
<dbReference type="STRING" id="453582.SAMN05421580_10399"/>
<name>A0A1N7KX47_9RHOB</name>
<keyword evidence="1" id="KW-0732">Signal</keyword>
<feature type="signal peptide" evidence="1">
    <location>
        <begin position="1"/>
        <end position="20"/>
    </location>
</feature>
<accession>A0A1N7KX47</accession>